<evidence type="ECO:0000313" key="5">
    <source>
        <dbReference type="Proteomes" id="UP000567179"/>
    </source>
</evidence>
<keyword evidence="3" id="KW-0732">Signal</keyword>
<keyword evidence="2" id="KW-0812">Transmembrane</keyword>
<sequence length="850" mass="95623">MSRVRVLLWQLLLAFRYLQRVLNNAKQIAWIRVAIHKAALIARLVLSSGFRLELKAHDDNDALTHTNHKDPSIDARSLEVVASETITPKQRKPYKTMQNGQTISLLDGTMTSLYPFAGGNIRNRSHISLAPNHNQESTMRYIRGTNNSRISLARSVRRPGSIDLHKSPTGSVVGFDTTSWMAAENGFDGNLDQQRYSSREYGSVREVQHGNEPRGVATRDDIHGVIQIDVTPPEAGPGVNHEDSDLSVPTSTYLPSRSESGPVGTCSVQDNQRQLVAMNSSRNGSRADVASVKSRRSVALCINAPCTDSNASPVCPTETRRYRMMTRILKEDTDIVMEPLMLDFSEPAMPPGWTKISHPEGVRYFYHSDKRVYTDSEIHDPVILRHLENDIAYLTDLSTAFAVPFPDTAEFVINVYESEGELRSEYYCIDHGSRTVFFLHVFRASWLDAWMELPGVKSKALLRIELEAQYWFFVQLFPTSLGLTVDMISELRDVVLHLIGDSMTSPYSTACYNLDDLLKILGITNGLNKNCNSNHISGSMCLLARHMYIFMHSRFLNAHGESYARLERDFSVYGDKLHPRTWFIKLLSPLFFSAPDVHLVSLQRMWVDALLHKSAWEKMIASMTLQWREFLLSATILLNADIAFLAINGISDVDDTGWARGSPAQIAAYVSTIANLGSILVTLLLLHHHRTKSRETAAEVHYLLQRKKHPSLGFEPLAIIYGLPYALLIWGLISLLASLAFLCFQHTDTPTRSVTGAAGGLLVLLCAWCVFSFWESSKGEPTAEHCRPLAYVPAPERNLDGCSNSIYSAKQENGDENINSKRKPFTWIRRVLWHSRSMQRSYDTEKTAAF</sequence>
<evidence type="ECO:0008006" key="6">
    <source>
        <dbReference type="Google" id="ProtNLM"/>
    </source>
</evidence>
<feature type="transmembrane region" description="Helical" evidence="2">
    <location>
        <begin position="754"/>
        <end position="774"/>
    </location>
</feature>
<organism evidence="4 5">
    <name type="scientific">Psilocybe cf. subviscida</name>
    <dbReference type="NCBI Taxonomy" id="2480587"/>
    <lineage>
        <taxon>Eukaryota</taxon>
        <taxon>Fungi</taxon>
        <taxon>Dikarya</taxon>
        <taxon>Basidiomycota</taxon>
        <taxon>Agaricomycotina</taxon>
        <taxon>Agaricomycetes</taxon>
        <taxon>Agaricomycetidae</taxon>
        <taxon>Agaricales</taxon>
        <taxon>Agaricineae</taxon>
        <taxon>Strophariaceae</taxon>
        <taxon>Psilocybe</taxon>
    </lineage>
</organism>
<dbReference type="OrthoDB" id="2657661at2759"/>
<feature type="transmembrane region" description="Helical" evidence="2">
    <location>
        <begin position="717"/>
        <end position="742"/>
    </location>
</feature>
<evidence type="ECO:0000313" key="4">
    <source>
        <dbReference type="EMBL" id="KAF5311120.1"/>
    </source>
</evidence>
<feature type="transmembrane region" description="Helical" evidence="2">
    <location>
        <begin position="666"/>
        <end position="686"/>
    </location>
</feature>
<reference evidence="4 5" key="1">
    <citation type="journal article" date="2020" name="ISME J.">
        <title>Uncovering the hidden diversity of litter-decomposition mechanisms in mushroom-forming fungi.</title>
        <authorList>
            <person name="Floudas D."/>
            <person name="Bentzer J."/>
            <person name="Ahren D."/>
            <person name="Johansson T."/>
            <person name="Persson P."/>
            <person name="Tunlid A."/>
        </authorList>
    </citation>
    <scope>NUCLEOTIDE SEQUENCE [LARGE SCALE GENOMIC DNA]</scope>
    <source>
        <strain evidence="4 5">CBS 101986</strain>
    </source>
</reference>
<dbReference type="EMBL" id="JAACJJ010000057">
    <property type="protein sequence ID" value="KAF5311120.1"/>
    <property type="molecule type" value="Genomic_DNA"/>
</dbReference>
<gene>
    <name evidence="4" type="ORF">D9619_007988</name>
</gene>
<protein>
    <recommendedName>
        <fullName evidence="6">WW domain-containing protein</fullName>
    </recommendedName>
</protein>
<evidence type="ECO:0000256" key="1">
    <source>
        <dbReference type="SAM" id="MobiDB-lite"/>
    </source>
</evidence>
<name>A0A8H5AU37_9AGAR</name>
<feature type="signal peptide" evidence="3">
    <location>
        <begin position="1"/>
        <end position="23"/>
    </location>
</feature>
<evidence type="ECO:0000256" key="3">
    <source>
        <dbReference type="SAM" id="SignalP"/>
    </source>
</evidence>
<keyword evidence="2" id="KW-0472">Membrane</keyword>
<proteinExistence type="predicted"/>
<feature type="chain" id="PRO_5033986390" description="WW domain-containing protein" evidence="3">
    <location>
        <begin position="24"/>
        <end position="850"/>
    </location>
</feature>
<evidence type="ECO:0000256" key="2">
    <source>
        <dbReference type="SAM" id="Phobius"/>
    </source>
</evidence>
<keyword evidence="2" id="KW-1133">Transmembrane helix</keyword>
<feature type="compositionally biased region" description="Polar residues" evidence="1">
    <location>
        <begin position="247"/>
        <end position="259"/>
    </location>
</feature>
<comment type="caution">
    <text evidence="4">The sequence shown here is derived from an EMBL/GenBank/DDBJ whole genome shotgun (WGS) entry which is preliminary data.</text>
</comment>
<dbReference type="AlphaFoldDB" id="A0A8H5AU37"/>
<feature type="region of interest" description="Disordered" evidence="1">
    <location>
        <begin position="231"/>
        <end position="265"/>
    </location>
</feature>
<accession>A0A8H5AU37</accession>
<dbReference type="Proteomes" id="UP000567179">
    <property type="component" value="Unassembled WGS sequence"/>
</dbReference>
<keyword evidence="5" id="KW-1185">Reference proteome</keyword>